<dbReference type="InterPro" id="IPR045249">
    <property type="entry name" value="HARBI1-like"/>
</dbReference>
<dbReference type="InterPro" id="IPR027806">
    <property type="entry name" value="HARBI1_dom"/>
</dbReference>
<evidence type="ECO:0000256" key="2">
    <source>
        <dbReference type="ARBA" id="ARBA00004123"/>
    </source>
</evidence>
<evidence type="ECO:0000313" key="10">
    <source>
        <dbReference type="Proteomes" id="UP001148838"/>
    </source>
</evidence>
<evidence type="ECO:0000313" key="9">
    <source>
        <dbReference type="EMBL" id="KAJ4425592.1"/>
    </source>
</evidence>
<accession>A0ABQ8RV49</accession>
<dbReference type="Pfam" id="PF13359">
    <property type="entry name" value="DDE_Tnp_4"/>
    <property type="match status" value="1"/>
</dbReference>
<dbReference type="PANTHER" id="PTHR22930">
    <property type="match status" value="1"/>
</dbReference>
<keyword evidence="5" id="KW-0479">Metal-binding</keyword>
<keyword evidence="6" id="KW-0378">Hydrolase</keyword>
<feature type="domain" description="DDE Tnp4" evidence="8">
    <location>
        <begin position="183"/>
        <end position="255"/>
    </location>
</feature>
<dbReference type="Proteomes" id="UP001148838">
    <property type="component" value="Unassembled WGS sequence"/>
</dbReference>
<evidence type="ECO:0000256" key="6">
    <source>
        <dbReference type="ARBA" id="ARBA00022801"/>
    </source>
</evidence>
<evidence type="ECO:0000256" key="1">
    <source>
        <dbReference type="ARBA" id="ARBA00001968"/>
    </source>
</evidence>
<gene>
    <name evidence="9" type="ORF">ANN_27788</name>
</gene>
<keyword evidence="7" id="KW-0539">Nucleus</keyword>
<organism evidence="9 10">
    <name type="scientific">Periplaneta americana</name>
    <name type="common">American cockroach</name>
    <name type="synonym">Blatta americana</name>
    <dbReference type="NCBI Taxonomy" id="6978"/>
    <lineage>
        <taxon>Eukaryota</taxon>
        <taxon>Metazoa</taxon>
        <taxon>Ecdysozoa</taxon>
        <taxon>Arthropoda</taxon>
        <taxon>Hexapoda</taxon>
        <taxon>Insecta</taxon>
        <taxon>Pterygota</taxon>
        <taxon>Neoptera</taxon>
        <taxon>Polyneoptera</taxon>
        <taxon>Dictyoptera</taxon>
        <taxon>Blattodea</taxon>
        <taxon>Blattoidea</taxon>
        <taxon>Blattidae</taxon>
        <taxon>Blattinae</taxon>
        <taxon>Periplaneta</taxon>
    </lineage>
</organism>
<comment type="similarity">
    <text evidence="3">Belongs to the HARBI1 family.</text>
</comment>
<protein>
    <recommendedName>
        <fullName evidence="8">DDE Tnp4 domain-containing protein</fullName>
    </recommendedName>
</protein>
<proteinExistence type="inferred from homology"/>
<evidence type="ECO:0000256" key="3">
    <source>
        <dbReference type="ARBA" id="ARBA00006958"/>
    </source>
</evidence>
<evidence type="ECO:0000259" key="8">
    <source>
        <dbReference type="Pfam" id="PF13359"/>
    </source>
</evidence>
<name>A0ABQ8RV49_PERAM</name>
<evidence type="ECO:0000256" key="7">
    <source>
        <dbReference type="ARBA" id="ARBA00023242"/>
    </source>
</evidence>
<comment type="cofactor">
    <cofactor evidence="1">
        <name>a divalent metal cation</name>
        <dbReference type="ChEBI" id="CHEBI:60240"/>
    </cofactor>
</comment>
<evidence type="ECO:0000256" key="5">
    <source>
        <dbReference type="ARBA" id="ARBA00022723"/>
    </source>
</evidence>
<keyword evidence="10" id="KW-1185">Reference proteome</keyword>
<comment type="caution">
    <text evidence="9">The sequence shown here is derived from an EMBL/GenBank/DDBJ whole genome shotgun (WGS) entry which is preliminary data.</text>
</comment>
<reference evidence="9 10" key="1">
    <citation type="journal article" date="2022" name="Allergy">
        <title>Genome assembly and annotation of Periplaneta americana reveal a comprehensive cockroach allergen profile.</title>
        <authorList>
            <person name="Wang L."/>
            <person name="Xiong Q."/>
            <person name="Saelim N."/>
            <person name="Wang L."/>
            <person name="Nong W."/>
            <person name="Wan A.T."/>
            <person name="Shi M."/>
            <person name="Liu X."/>
            <person name="Cao Q."/>
            <person name="Hui J.H.L."/>
            <person name="Sookrung N."/>
            <person name="Leung T.F."/>
            <person name="Tungtrongchitr A."/>
            <person name="Tsui S.K.W."/>
        </authorList>
    </citation>
    <scope>NUCLEOTIDE SEQUENCE [LARGE SCALE GENOMIC DNA]</scope>
    <source>
        <strain evidence="9">PWHHKU_190912</strain>
    </source>
</reference>
<dbReference type="PANTHER" id="PTHR22930:SF269">
    <property type="entry name" value="NUCLEASE HARBI1-LIKE PROTEIN"/>
    <property type="match status" value="1"/>
</dbReference>
<sequence length="434" mass="49834">MKRMDLNNRKAAVLASAAASVLLTCANEKKEKSKWLWEGKWISRRQEKGLFHVLSKELLLEDQFSFRNFLRMDEDTFRLLLSMVETKIAKQDTRLRKSILPDEKLSATLRFLATGESYQSMQYNTRLSKSFLCYAVPEVCAAVYDALKDEYLKLTVVYALSQIVENAEENFPQNATVDNNRNMPYVIVADDAFPLQEHIMKPYPFRSKEKEKRVFNYRLSRARRCVEHSFGILANRFRVLLTTIDLKVTNVKSIIRQHVPEENTLRKTYVGHCYNNILSKLQIELADQFVSLSVDETTDSEDRVIANIIVGALNKEQKMITYLLNVCELPITHNVTVPQCVMGLLEIVMAIWNQVRTATFICYQCRSTAPNIPLPPAPVLTRWGTWLNAALYYAQHQVRLLKVMSGSKSGVKRPPIDPDALKKAVGSSYCSYRK</sequence>
<keyword evidence="4" id="KW-0540">Nuclease</keyword>
<dbReference type="EMBL" id="JAJSOF020000042">
    <property type="protein sequence ID" value="KAJ4425592.1"/>
    <property type="molecule type" value="Genomic_DNA"/>
</dbReference>
<evidence type="ECO:0000256" key="4">
    <source>
        <dbReference type="ARBA" id="ARBA00022722"/>
    </source>
</evidence>
<comment type="subcellular location">
    <subcellularLocation>
        <location evidence="2">Nucleus</location>
    </subcellularLocation>
</comment>